<keyword evidence="3" id="KW-0645">Protease</keyword>
<feature type="compositionally biased region" description="Basic and acidic residues" evidence="7">
    <location>
        <begin position="210"/>
        <end position="220"/>
    </location>
</feature>
<evidence type="ECO:0000256" key="7">
    <source>
        <dbReference type="SAM" id="MobiDB-lite"/>
    </source>
</evidence>
<dbReference type="InterPro" id="IPR002938">
    <property type="entry name" value="FAD-bd"/>
</dbReference>
<dbReference type="GO" id="GO:0019783">
    <property type="term" value="F:ubiquitin-like protein peptidase activity"/>
    <property type="evidence" value="ECO:0007669"/>
    <property type="project" value="UniProtKB-ARBA"/>
</dbReference>
<evidence type="ECO:0000313" key="9">
    <source>
        <dbReference type="EMBL" id="CZR68400.1"/>
    </source>
</evidence>
<dbReference type="Pfam" id="PF01494">
    <property type="entry name" value="FAD_binding_3"/>
    <property type="match status" value="1"/>
</dbReference>
<feature type="compositionally biased region" description="Basic and acidic residues" evidence="7">
    <location>
        <begin position="169"/>
        <end position="179"/>
    </location>
</feature>
<proteinExistence type="inferred from homology"/>
<dbReference type="Gene3D" id="3.40.395.10">
    <property type="entry name" value="Adenoviral Proteinase, Chain A"/>
    <property type="match status" value="1"/>
</dbReference>
<evidence type="ECO:0000256" key="3">
    <source>
        <dbReference type="ARBA" id="ARBA00022670"/>
    </source>
</evidence>
<dbReference type="PROSITE" id="PS50600">
    <property type="entry name" value="ULP_PROTEASE"/>
    <property type="match status" value="1"/>
</dbReference>
<accession>A0A1L7XTQ2</accession>
<dbReference type="GO" id="GO:0006508">
    <property type="term" value="P:proteolysis"/>
    <property type="evidence" value="ECO:0007669"/>
    <property type="project" value="UniProtKB-KW"/>
</dbReference>
<dbReference type="STRING" id="576137.A0A1L7XTQ2"/>
<evidence type="ECO:0000256" key="6">
    <source>
        <dbReference type="ARBA" id="ARBA00023002"/>
    </source>
</evidence>
<sequence>MSPIHTRSNLITSQTSTEVLIAGAGPVGPLLALRLGQASINTIVLESHKKLLPTIRAMVYMPIVLNTFRKLDIFDTIITQSYPNYSGVSWRDIDGNELFSTLVRALCVKAPSVAQYLVQEILNHAKDDSQAEVQGSEELETSTTTKRSSKRRKQSDYRLPKSSRTQPDIPRDGAEDSHEASSVSSQVGDELVTCQSGHDDPRDGPTPSEMRGRHSQDHCRGSSSGRSARPVLAYGCTLPSMSSESALHQLKATYSSDGVNRNAIHRQPSATLDQPTEDIQTTVSPPSPSAPELRDTALPEIDGKASDAQAPSAPSLPHVAEPHETTLPDPTPSTPEVPTKVHSRILSTLRPSLGGTPATTAVAERPDSMWITSSSTTWSASMWIKMLEAGHARSKEVTILNMIEWMGASEWYDAELEQAEKAPPPTKHNEDRPSSLDSAGIQKRILDTRRKRLSNIFHRGRTLRKLVQMTRLGILFDPDIWSYAKASKENVDKIATLFQADPQKMELLSTLDEQVELLAKGDRTSLASLTHLNHIPSYHQKKSQAYEQSTVSKEHTLMQPQEPVPQGCLDTAIDRAIEGIGHVLGKHSLGEDDSIMINGAVELSCGVFDRLRSKKWLKCWDIATALEMTDKPVFVKLGLYPLYEKDTNGEVTPLSNPLRRWRKKIDEYRREGENDLEGPQVYICPLNVNANYFTLLEINEQTKMIYHYDSMASPGIIHRKTKSTPVRREVEGGFKYLGFGYTEAPTPQQRDRWSCGLMVIRNAKRRIIGLPVGSWDDKVDPDRVIKEVVGDCQTFLEDDALQPSPLSKKRKKIVEGLQKNVLEPSRSSKRLRGVTEGSQMDLQDKALPNCPAKRVRVCVHRR</sequence>
<keyword evidence="4" id="KW-0378">Hydrolase</keyword>
<evidence type="ECO:0000256" key="2">
    <source>
        <dbReference type="ARBA" id="ARBA00022630"/>
    </source>
</evidence>
<dbReference type="InterPro" id="IPR038765">
    <property type="entry name" value="Papain-like_cys_pep_sf"/>
</dbReference>
<feature type="region of interest" description="Disordered" evidence="7">
    <location>
        <begin position="419"/>
        <end position="441"/>
    </location>
</feature>
<evidence type="ECO:0000256" key="1">
    <source>
        <dbReference type="ARBA" id="ARBA00005234"/>
    </source>
</evidence>
<protein>
    <recommendedName>
        <fullName evidence="8">Ubiquitin-like protease family profile domain-containing protein</fullName>
    </recommendedName>
</protein>
<dbReference type="Proteomes" id="UP000184330">
    <property type="component" value="Unassembled WGS sequence"/>
</dbReference>
<gene>
    <name evidence="9" type="ORF">PAC_18299</name>
</gene>
<feature type="compositionally biased region" description="Polar residues" evidence="7">
    <location>
        <begin position="268"/>
        <end position="284"/>
    </location>
</feature>
<dbReference type="InterPro" id="IPR036188">
    <property type="entry name" value="FAD/NAD-bd_sf"/>
</dbReference>
<evidence type="ECO:0000256" key="5">
    <source>
        <dbReference type="ARBA" id="ARBA00022827"/>
    </source>
</evidence>
<dbReference type="EMBL" id="FJOG01000054">
    <property type="protein sequence ID" value="CZR68400.1"/>
    <property type="molecule type" value="Genomic_DNA"/>
</dbReference>
<dbReference type="GO" id="GO:0071949">
    <property type="term" value="F:FAD binding"/>
    <property type="evidence" value="ECO:0007669"/>
    <property type="project" value="InterPro"/>
</dbReference>
<keyword evidence="5" id="KW-0274">FAD</keyword>
<feature type="compositionally biased region" description="Basic and acidic residues" evidence="7">
    <location>
        <begin position="292"/>
        <end position="305"/>
    </location>
</feature>
<dbReference type="Gene3D" id="3.50.50.60">
    <property type="entry name" value="FAD/NAD(P)-binding domain"/>
    <property type="match status" value="1"/>
</dbReference>
<evidence type="ECO:0000259" key="8">
    <source>
        <dbReference type="PROSITE" id="PS50600"/>
    </source>
</evidence>
<dbReference type="AlphaFoldDB" id="A0A1L7XTQ2"/>
<comment type="similarity">
    <text evidence="1">Belongs to the peptidase C48 family.</text>
</comment>
<feature type="domain" description="Ubiquitin-like protease family profile" evidence="8">
    <location>
        <begin position="601"/>
        <end position="766"/>
    </location>
</feature>
<dbReference type="InterPro" id="IPR003653">
    <property type="entry name" value="Peptidase_C48_C"/>
</dbReference>
<dbReference type="GO" id="GO:0016491">
    <property type="term" value="F:oxidoreductase activity"/>
    <property type="evidence" value="ECO:0007669"/>
    <property type="project" value="UniProtKB-KW"/>
</dbReference>
<dbReference type="SUPFAM" id="SSF51905">
    <property type="entry name" value="FAD/NAD(P)-binding domain"/>
    <property type="match status" value="1"/>
</dbReference>
<dbReference type="SUPFAM" id="SSF54001">
    <property type="entry name" value="Cysteine proteinases"/>
    <property type="match status" value="1"/>
</dbReference>
<reference evidence="9 10" key="1">
    <citation type="submission" date="2016-03" db="EMBL/GenBank/DDBJ databases">
        <authorList>
            <person name="Ploux O."/>
        </authorList>
    </citation>
    <scope>NUCLEOTIDE SEQUENCE [LARGE SCALE GENOMIC DNA]</scope>
    <source>
        <strain evidence="9 10">UAMH 11012</strain>
    </source>
</reference>
<feature type="region of interest" description="Disordered" evidence="7">
    <location>
        <begin position="267"/>
        <end position="338"/>
    </location>
</feature>
<evidence type="ECO:0000256" key="4">
    <source>
        <dbReference type="ARBA" id="ARBA00022801"/>
    </source>
</evidence>
<feature type="region of interest" description="Disordered" evidence="7">
    <location>
        <begin position="127"/>
        <end position="229"/>
    </location>
</feature>
<name>A0A1L7XTQ2_9HELO</name>
<dbReference type="GO" id="GO:0008234">
    <property type="term" value="F:cysteine-type peptidase activity"/>
    <property type="evidence" value="ECO:0007669"/>
    <property type="project" value="InterPro"/>
</dbReference>
<keyword evidence="10" id="KW-1185">Reference proteome</keyword>
<organism evidence="9 10">
    <name type="scientific">Phialocephala subalpina</name>
    <dbReference type="NCBI Taxonomy" id="576137"/>
    <lineage>
        <taxon>Eukaryota</taxon>
        <taxon>Fungi</taxon>
        <taxon>Dikarya</taxon>
        <taxon>Ascomycota</taxon>
        <taxon>Pezizomycotina</taxon>
        <taxon>Leotiomycetes</taxon>
        <taxon>Helotiales</taxon>
        <taxon>Mollisiaceae</taxon>
        <taxon>Phialocephala</taxon>
        <taxon>Phialocephala fortinii species complex</taxon>
    </lineage>
</organism>
<evidence type="ECO:0000313" key="10">
    <source>
        <dbReference type="Proteomes" id="UP000184330"/>
    </source>
</evidence>
<keyword evidence="6" id="KW-0560">Oxidoreductase</keyword>
<keyword evidence="2" id="KW-0285">Flavoprotein</keyword>
<dbReference type="OrthoDB" id="5084510at2759"/>